<dbReference type="AlphaFoldDB" id="A0A1U6GTN8"/>
<keyword evidence="5" id="KW-0808">Transferase</keyword>
<name>A0A1U6GTN8_9SPHN</name>
<evidence type="ECO:0000256" key="3">
    <source>
        <dbReference type="ARBA" id="ARBA00013253"/>
    </source>
</evidence>
<dbReference type="STRING" id="428990.SAMN06295987_101387"/>
<keyword evidence="7 14" id="KW-0418">Kinase</keyword>
<dbReference type="InterPro" id="IPR035907">
    <property type="entry name" value="Hppk_sf"/>
</dbReference>
<evidence type="ECO:0000313" key="15">
    <source>
        <dbReference type="Proteomes" id="UP000190989"/>
    </source>
</evidence>
<dbReference type="GO" id="GO:0005524">
    <property type="term" value="F:ATP binding"/>
    <property type="evidence" value="ECO:0007669"/>
    <property type="project" value="UniProtKB-KW"/>
</dbReference>
<evidence type="ECO:0000256" key="5">
    <source>
        <dbReference type="ARBA" id="ARBA00022679"/>
    </source>
</evidence>
<evidence type="ECO:0000256" key="12">
    <source>
        <dbReference type="ARBA" id="ARBA00033413"/>
    </source>
</evidence>
<proteinExistence type="inferred from homology"/>
<keyword evidence="8" id="KW-0067">ATP-binding</keyword>
<evidence type="ECO:0000256" key="9">
    <source>
        <dbReference type="ARBA" id="ARBA00022909"/>
    </source>
</evidence>
<dbReference type="SUPFAM" id="SSF55083">
    <property type="entry name" value="6-hydroxymethyl-7,8-dihydropterin pyrophosphokinase, HPPK"/>
    <property type="match status" value="1"/>
</dbReference>
<dbReference type="GO" id="GO:0016301">
    <property type="term" value="F:kinase activity"/>
    <property type="evidence" value="ECO:0007669"/>
    <property type="project" value="UniProtKB-KW"/>
</dbReference>
<dbReference type="NCBIfam" id="TIGR01498">
    <property type="entry name" value="folK"/>
    <property type="match status" value="1"/>
</dbReference>
<evidence type="ECO:0000256" key="2">
    <source>
        <dbReference type="ARBA" id="ARBA00005810"/>
    </source>
</evidence>
<dbReference type="GO" id="GO:0046656">
    <property type="term" value="P:folic acid biosynthetic process"/>
    <property type="evidence" value="ECO:0007669"/>
    <property type="project" value="UniProtKB-KW"/>
</dbReference>
<dbReference type="RefSeq" id="WP_054947280.1">
    <property type="nucleotide sequence ID" value="NZ_FVZE01000001.1"/>
</dbReference>
<evidence type="ECO:0000256" key="4">
    <source>
        <dbReference type="ARBA" id="ARBA00016218"/>
    </source>
</evidence>
<evidence type="ECO:0000256" key="7">
    <source>
        <dbReference type="ARBA" id="ARBA00022777"/>
    </source>
</evidence>
<sequence length="165" mass="18371">MAKHRYLIALGSNMRHRKYGDPHRVLRAALAALDKGKFEVEAVSPLIDSAPLGPSRRRYANGVAIVSTHRDPDEVLHKLAKMERKFGRKSGGRPWGARVLDLDIVLWDGGPWTSDRLVIPHPAFRQRDFVLGPALTIAGGWRDPLTGLSVKQLHARLTKPRPVPS</sequence>
<dbReference type="Gene3D" id="3.30.70.560">
    <property type="entry name" value="7,8-Dihydro-6-hydroxymethylpterin-pyrophosphokinase HPPK"/>
    <property type="match status" value="1"/>
</dbReference>
<evidence type="ECO:0000256" key="11">
    <source>
        <dbReference type="ARBA" id="ARBA00029766"/>
    </source>
</evidence>
<comment type="similarity">
    <text evidence="2">Belongs to the HPPK family.</text>
</comment>
<dbReference type="UniPathway" id="UPA00077">
    <property type="reaction ID" value="UER00155"/>
</dbReference>
<dbReference type="Pfam" id="PF01288">
    <property type="entry name" value="HPPK"/>
    <property type="match status" value="1"/>
</dbReference>
<keyword evidence="6" id="KW-0547">Nucleotide-binding</keyword>
<dbReference type="EMBL" id="FVZE01000001">
    <property type="protein sequence ID" value="SLJ86854.1"/>
    <property type="molecule type" value="Genomic_DNA"/>
</dbReference>
<keyword evidence="9" id="KW-0289">Folate biosynthesis</keyword>
<comment type="pathway">
    <text evidence="1">Cofactor biosynthesis; tetrahydrofolate biosynthesis; 2-amino-4-hydroxy-6-hydroxymethyl-7,8-dihydropteridine diphosphate from 7,8-dihydroneopterin triphosphate: step 4/4.</text>
</comment>
<reference evidence="15" key="1">
    <citation type="submission" date="2017-02" db="EMBL/GenBank/DDBJ databases">
        <authorList>
            <person name="Varghese N."/>
            <person name="Submissions S."/>
        </authorList>
    </citation>
    <scope>NUCLEOTIDE SEQUENCE [LARGE SCALE GENOMIC DNA]</scope>
    <source>
        <strain evidence="15">SM117</strain>
    </source>
</reference>
<organism evidence="14 15">
    <name type="scientific">Novosphingobium mathurense</name>
    <dbReference type="NCBI Taxonomy" id="428990"/>
    <lineage>
        <taxon>Bacteria</taxon>
        <taxon>Pseudomonadati</taxon>
        <taxon>Pseudomonadota</taxon>
        <taxon>Alphaproteobacteria</taxon>
        <taxon>Sphingomonadales</taxon>
        <taxon>Sphingomonadaceae</taxon>
        <taxon>Novosphingobium</taxon>
    </lineage>
</organism>
<dbReference type="GO" id="GO:0046654">
    <property type="term" value="P:tetrahydrofolate biosynthetic process"/>
    <property type="evidence" value="ECO:0007669"/>
    <property type="project" value="UniProtKB-UniPathway"/>
</dbReference>
<dbReference type="EC" id="2.7.6.3" evidence="3"/>
<evidence type="ECO:0000259" key="13">
    <source>
        <dbReference type="Pfam" id="PF01288"/>
    </source>
</evidence>
<dbReference type="PANTHER" id="PTHR43071">
    <property type="entry name" value="2-AMINO-4-HYDROXY-6-HYDROXYMETHYLDIHYDROPTERIDINE PYROPHOSPHOKINASE"/>
    <property type="match status" value="1"/>
</dbReference>
<evidence type="ECO:0000256" key="6">
    <source>
        <dbReference type="ARBA" id="ARBA00022741"/>
    </source>
</evidence>
<evidence type="ECO:0000256" key="1">
    <source>
        <dbReference type="ARBA" id="ARBA00005051"/>
    </source>
</evidence>
<evidence type="ECO:0000313" key="14">
    <source>
        <dbReference type="EMBL" id="SLJ86854.1"/>
    </source>
</evidence>
<dbReference type="GO" id="GO:0003848">
    <property type="term" value="F:2-amino-4-hydroxy-6-hydroxymethyldihydropteridine diphosphokinase activity"/>
    <property type="evidence" value="ECO:0007669"/>
    <property type="project" value="UniProtKB-EC"/>
</dbReference>
<evidence type="ECO:0000256" key="8">
    <source>
        <dbReference type="ARBA" id="ARBA00022840"/>
    </source>
</evidence>
<comment type="function">
    <text evidence="10">Catalyzes the transfer of pyrophosphate from adenosine triphosphate (ATP) to 6-hydroxymethyl-7,8-dihydropterin, an enzymatic step in folate biosynthesis pathway.</text>
</comment>
<gene>
    <name evidence="14" type="ORF">SAMN06295987_101387</name>
</gene>
<feature type="domain" description="7,8-dihydro-6-hydroxymethylpterin-pyrophosphokinase" evidence="13">
    <location>
        <begin position="8"/>
        <end position="138"/>
    </location>
</feature>
<keyword evidence="15" id="KW-1185">Reference proteome</keyword>
<dbReference type="Proteomes" id="UP000190989">
    <property type="component" value="Unassembled WGS sequence"/>
</dbReference>
<protein>
    <recommendedName>
        <fullName evidence="4">2-amino-4-hydroxy-6-hydroxymethyldihydropteridine pyrophosphokinase</fullName>
        <ecNumber evidence="3">2.7.6.3</ecNumber>
    </recommendedName>
    <alternativeName>
        <fullName evidence="11">6-hydroxymethyl-7,8-dihydropterin pyrophosphokinase</fullName>
    </alternativeName>
    <alternativeName>
        <fullName evidence="12">7,8-dihydro-6-hydroxymethylpterin-pyrophosphokinase</fullName>
    </alternativeName>
</protein>
<dbReference type="InterPro" id="IPR000550">
    <property type="entry name" value="Hppk"/>
</dbReference>
<dbReference type="CDD" id="cd00483">
    <property type="entry name" value="HPPK"/>
    <property type="match status" value="1"/>
</dbReference>
<evidence type="ECO:0000256" key="10">
    <source>
        <dbReference type="ARBA" id="ARBA00029409"/>
    </source>
</evidence>
<dbReference type="PANTHER" id="PTHR43071:SF1">
    <property type="entry name" value="2-AMINO-4-HYDROXY-6-HYDROXYMETHYLDIHYDROPTERIDINE PYROPHOSPHOKINASE"/>
    <property type="match status" value="1"/>
</dbReference>
<accession>A0A1U6GTN8</accession>